<name>A0A2K3KMZ6_TRIPR</name>
<evidence type="ECO:0000313" key="1">
    <source>
        <dbReference type="EMBL" id="PNX67691.1"/>
    </source>
</evidence>
<accession>A0A2K3KMZ6</accession>
<evidence type="ECO:0000313" key="2">
    <source>
        <dbReference type="Proteomes" id="UP000236291"/>
    </source>
</evidence>
<gene>
    <name evidence="1" type="ORF">L195_g063639</name>
</gene>
<dbReference type="AlphaFoldDB" id="A0A2K3KMZ6"/>
<protein>
    <submittedName>
        <fullName evidence="1">Uncharacterized protein</fullName>
    </submittedName>
</protein>
<reference evidence="1 2" key="1">
    <citation type="journal article" date="2014" name="Am. J. Bot.">
        <title>Genome assembly and annotation for red clover (Trifolium pratense; Fabaceae).</title>
        <authorList>
            <person name="Istvanek J."/>
            <person name="Jaros M."/>
            <person name="Krenek A."/>
            <person name="Repkova J."/>
        </authorList>
    </citation>
    <scope>NUCLEOTIDE SEQUENCE [LARGE SCALE GENOMIC DNA]</scope>
    <source>
        <strain evidence="2">cv. Tatra</strain>
        <tissue evidence="1">Young leaves</tissue>
    </source>
</reference>
<dbReference type="EMBL" id="ASHM01214844">
    <property type="protein sequence ID" value="PNX67691.1"/>
    <property type="molecule type" value="Genomic_DNA"/>
</dbReference>
<sequence length="50" mass="5201">QKRKKLVLPLPVAHEAQVAASAAGVGAWCTHSGAWGADLGIYAAVFILQE</sequence>
<reference evidence="1 2" key="2">
    <citation type="journal article" date="2017" name="Front. Plant Sci.">
        <title>Gene Classification and Mining of Molecular Markers Useful in Red Clover (Trifolium pratense) Breeding.</title>
        <authorList>
            <person name="Istvanek J."/>
            <person name="Dluhosova J."/>
            <person name="Dluhos P."/>
            <person name="Patkova L."/>
            <person name="Nedelnik J."/>
            <person name="Repkova J."/>
        </authorList>
    </citation>
    <scope>NUCLEOTIDE SEQUENCE [LARGE SCALE GENOMIC DNA]</scope>
    <source>
        <strain evidence="2">cv. Tatra</strain>
        <tissue evidence="1">Young leaves</tissue>
    </source>
</reference>
<feature type="non-terminal residue" evidence="1">
    <location>
        <position position="1"/>
    </location>
</feature>
<comment type="caution">
    <text evidence="1">The sequence shown here is derived from an EMBL/GenBank/DDBJ whole genome shotgun (WGS) entry which is preliminary data.</text>
</comment>
<dbReference type="Proteomes" id="UP000236291">
    <property type="component" value="Unassembled WGS sequence"/>
</dbReference>
<proteinExistence type="predicted"/>
<organism evidence="1 2">
    <name type="scientific">Trifolium pratense</name>
    <name type="common">Red clover</name>
    <dbReference type="NCBI Taxonomy" id="57577"/>
    <lineage>
        <taxon>Eukaryota</taxon>
        <taxon>Viridiplantae</taxon>
        <taxon>Streptophyta</taxon>
        <taxon>Embryophyta</taxon>
        <taxon>Tracheophyta</taxon>
        <taxon>Spermatophyta</taxon>
        <taxon>Magnoliopsida</taxon>
        <taxon>eudicotyledons</taxon>
        <taxon>Gunneridae</taxon>
        <taxon>Pentapetalae</taxon>
        <taxon>rosids</taxon>
        <taxon>fabids</taxon>
        <taxon>Fabales</taxon>
        <taxon>Fabaceae</taxon>
        <taxon>Papilionoideae</taxon>
        <taxon>50 kb inversion clade</taxon>
        <taxon>NPAAA clade</taxon>
        <taxon>Hologalegina</taxon>
        <taxon>IRL clade</taxon>
        <taxon>Trifolieae</taxon>
        <taxon>Trifolium</taxon>
    </lineage>
</organism>